<proteinExistence type="predicted"/>
<dbReference type="SUPFAM" id="SSF50993">
    <property type="entry name" value="Peptidase/esterase 'gauge' domain"/>
    <property type="match status" value="1"/>
</dbReference>
<dbReference type="GO" id="GO:0006508">
    <property type="term" value="P:proteolysis"/>
    <property type="evidence" value="ECO:0007669"/>
    <property type="project" value="UniProtKB-KW"/>
</dbReference>
<evidence type="ECO:0000259" key="4">
    <source>
        <dbReference type="Pfam" id="PF00326"/>
    </source>
</evidence>
<dbReference type="RefSeq" id="WP_091967528.1">
    <property type="nucleotide sequence ID" value="NZ_FMAI01000054.1"/>
</dbReference>
<dbReference type="Gene3D" id="3.40.50.1820">
    <property type="entry name" value="alpha/beta hydrolase"/>
    <property type="match status" value="1"/>
</dbReference>
<keyword evidence="3" id="KW-0720">Serine protease</keyword>
<dbReference type="EMBL" id="FMAI01000054">
    <property type="protein sequence ID" value="SCB55783.1"/>
    <property type="molecule type" value="Genomic_DNA"/>
</dbReference>
<dbReference type="Proteomes" id="UP000199184">
    <property type="component" value="Unassembled WGS sequence"/>
</dbReference>
<protein>
    <submittedName>
        <fullName evidence="6">Prolyl oligopeptidase</fullName>
    </submittedName>
</protein>
<evidence type="ECO:0000256" key="2">
    <source>
        <dbReference type="ARBA" id="ARBA00022801"/>
    </source>
</evidence>
<organism evidence="6 7">
    <name type="scientific">Bradyrhizobium shewense</name>
    <dbReference type="NCBI Taxonomy" id="1761772"/>
    <lineage>
        <taxon>Bacteria</taxon>
        <taxon>Pseudomonadati</taxon>
        <taxon>Pseudomonadota</taxon>
        <taxon>Alphaproteobacteria</taxon>
        <taxon>Hyphomicrobiales</taxon>
        <taxon>Nitrobacteraceae</taxon>
        <taxon>Bradyrhizobium</taxon>
    </lineage>
</organism>
<dbReference type="InterPro" id="IPR001375">
    <property type="entry name" value="Peptidase_S9_cat"/>
</dbReference>
<gene>
    <name evidence="6" type="ORF">GA0061098_10544</name>
</gene>
<dbReference type="InterPro" id="IPR051167">
    <property type="entry name" value="Prolyl_oligopep/macrocyclase"/>
</dbReference>
<keyword evidence="1" id="KW-0645">Protease</keyword>
<dbReference type="Pfam" id="PF00326">
    <property type="entry name" value="Peptidase_S9"/>
    <property type="match status" value="1"/>
</dbReference>
<dbReference type="GO" id="GO:0005829">
    <property type="term" value="C:cytosol"/>
    <property type="evidence" value="ECO:0007669"/>
    <property type="project" value="TreeGrafter"/>
</dbReference>
<dbReference type="PANTHER" id="PTHR42881">
    <property type="entry name" value="PROLYL ENDOPEPTIDASE"/>
    <property type="match status" value="1"/>
</dbReference>
<keyword evidence="7" id="KW-1185">Reference proteome</keyword>
<dbReference type="SUPFAM" id="SSF53474">
    <property type="entry name" value="alpha/beta-Hydrolases"/>
    <property type="match status" value="1"/>
</dbReference>
<name>A0A1C3XU42_9BRAD</name>
<reference evidence="7" key="1">
    <citation type="submission" date="2016-08" db="EMBL/GenBank/DDBJ databases">
        <authorList>
            <person name="Varghese N."/>
            <person name="Submissions Spin"/>
        </authorList>
    </citation>
    <scope>NUCLEOTIDE SEQUENCE [LARGE SCALE GENOMIC DNA]</scope>
    <source>
        <strain evidence="7">ERR11</strain>
    </source>
</reference>
<dbReference type="PANTHER" id="PTHR42881:SF13">
    <property type="entry name" value="PROLYL ENDOPEPTIDASE"/>
    <property type="match status" value="1"/>
</dbReference>
<dbReference type="Gene3D" id="2.130.10.120">
    <property type="entry name" value="Prolyl oligopeptidase, N-terminal domain"/>
    <property type="match status" value="1"/>
</dbReference>
<accession>A0A1C3XU42</accession>
<keyword evidence="2" id="KW-0378">Hydrolase</keyword>
<evidence type="ECO:0000256" key="1">
    <source>
        <dbReference type="ARBA" id="ARBA00022670"/>
    </source>
</evidence>
<dbReference type="PRINTS" id="PR00862">
    <property type="entry name" value="PROLIGOPTASE"/>
</dbReference>
<dbReference type="InterPro" id="IPR002470">
    <property type="entry name" value="Peptidase_S9A"/>
</dbReference>
<evidence type="ECO:0000256" key="3">
    <source>
        <dbReference type="ARBA" id="ARBA00022825"/>
    </source>
</evidence>
<dbReference type="Pfam" id="PF02897">
    <property type="entry name" value="Peptidase_S9_N"/>
    <property type="match status" value="1"/>
</dbReference>
<dbReference type="GO" id="GO:0070012">
    <property type="term" value="F:oligopeptidase activity"/>
    <property type="evidence" value="ECO:0007669"/>
    <property type="project" value="TreeGrafter"/>
</dbReference>
<feature type="domain" description="Peptidase S9 prolyl oligopeptidase catalytic" evidence="4">
    <location>
        <begin position="504"/>
        <end position="701"/>
    </location>
</feature>
<dbReference type="InterPro" id="IPR029058">
    <property type="entry name" value="AB_hydrolase_fold"/>
</dbReference>
<dbReference type="GO" id="GO:0004252">
    <property type="term" value="F:serine-type endopeptidase activity"/>
    <property type="evidence" value="ECO:0007669"/>
    <property type="project" value="InterPro"/>
</dbReference>
<feature type="domain" description="Peptidase S9A N-terminal" evidence="5">
    <location>
        <begin position="31"/>
        <end position="437"/>
    </location>
</feature>
<evidence type="ECO:0000259" key="5">
    <source>
        <dbReference type="Pfam" id="PF02897"/>
    </source>
</evidence>
<dbReference type="AlphaFoldDB" id="A0A1C3XU42"/>
<sequence length="708" mass="78345">MNTPPLFSAVLPLAASATSRTLSQERTTLATTNDPFLWLEDTEGQAALAWVRAENEKTLGVLQSDPRYRHFYEQALSILEAKDRIAYVSLERRGLENFWQDENQARGIWRRTTLESYRSQDPQWQTILDVDALAIAENRNWVFQGASCLPPEERLCLISLSDGGKDAASIREFDRDAKAFVADGFYLPEGKQHVSWVDGDTLLVARDWGEGTLTQAGYPFVVKELKRAHPLSEAREIFRGEPTDVQTRPFVLRDSEGRIHVTGATRVISSSEYEHVVFRPDGPVKLNLPKKAAMIGLVGGRLLVKLDEEWTPSGDISFGAGSLISYDLAQWKQDPLRAKASLVFQPGSRQALSELGTTKNLLILTILENVQSKAFVYKYDQGAWSATPIPLPEHTDVSLSAASDEADQAMFTVSSYLRPTSVWYFDAESKSLEELKKTPSAFDASNHVVEQFEATSRDGTSIPYFLVRPKNARFDGAIPTLLYGYGGFQIPLLPSYLGPVGRLWLEQGNAYVVANLRGGGEFGPQWHQAAQAATKQTTWDDFIAVAEDLIRRKITSPRWLGAIGGSQGGLLVGAAITQRPELFNAAIIQVPLFDMLRYTSLGAGASWIGEYGDPAIAEQRAWIEGYSPYQKLVAGKTYPVPLILTSTKDDRVNPAHGRKAAAKLAALGKPYFYYENIGGGHSAAANLMEYARELALEFTYASKRLCSE</sequence>
<evidence type="ECO:0000313" key="6">
    <source>
        <dbReference type="EMBL" id="SCB55783.1"/>
    </source>
</evidence>
<dbReference type="InterPro" id="IPR023302">
    <property type="entry name" value="Pept_S9A_N"/>
</dbReference>
<evidence type="ECO:0000313" key="7">
    <source>
        <dbReference type="Proteomes" id="UP000199184"/>
    </source>
</evidence>